<dbReference type="OrthoDB" id="545475at2"/>
<evidence type="ECO:0000256" key="3">
    <source>
        <dbReference type="SAM" id="MobiDB-lite"/>
    </source>
</evidence>
<reference evidence="4 5" key="1">
    <citation type="submission" date="2018-01" db="EMBL/GenBank/DDBJ databases">
        <title>Whole genome analyses suggest that Burkholderia sensu lato contains two further novel genera in the rhizoxinica-symbiotica group Mycetohabitans gen. nov., and Trinickia gen. nov.: implications for the evolution of diazotrophy and nodulation in the Burkholderiaceae.</title>
        <authorList>
            <person name="Estrada-de los Santos P."/>
            <person name="Palmer M."/>
            <person name="Chavez-Ramirez B."/>
            <person name="Beukes C."/>
            <person name="Steenkamp E.T."/>
            <person name="Hirsch A.M."/>
            <person name="Manyaka P."/>
            <person name="Maluk M."/>
            <person name="Lafos M."/>
            <person name="Crook M."/>
            <person name="Gross E."/>
            <person name="Simon M.F."/>
            <person name="Bueno dos Reis Junior F."/>
            <person name="Poole P.S."/>
            <person name="Venter S.N."/>
            <person name="James E.K."/>
        </authorList>
    </citation>
    <scope>NUCLEOTIDE SEQUENCE [LARGE SCALE GENOMIC DNA]</scope>
    <source>
        <strain evidence="4 5">JPY 581</strain>
    </source>
</reference>
<comment type="similarity">
    <text evidence="1 2">Belongs to the OprB family.</text>
</comment>
<dbReference type="Pfam" id="PF04966">
    <property type="entry name" value="OprB"/>
    <property type="match status" value="1"/>
</dbReference>
<keyword evidence="5" id="KW-1185">Reference proteome</keyword>
<dbReference type="RefSeq" id="WP_102606795.1">
    <property type="nucleotide sequence ID" value="NZ_KB890168.1"/>
</dbReference>
<evidence type="ECO:0000313" key="4">
    <source>
        <dbReference type="EMBL" id="PMS37461.1"/>
    </source>
</evidence>
<name>A0A2N7X7A6_9BURK</name>
<protein>
    <submittedName>
        <fullName evidence="4">Carbohydrate porin</fullName>
    </submittedName>
</protein>
<dbReference type="PANTHER" id="PTHR37944">
    <property type="entry name" value="PORIN B"/>
    <property type="match status" value="1"/>
</dbReference>
<gene>
    <name evidence="4" type="ORF">C0Z20_08715</name>
</gene>
<dbReference type="AlphaFoldDB" id="A0A2N7X7A6"/>
<evidence type="ECO:0000256" key="1">
    <source>
        <dbReference type="ARBA" id="ARBA00008769"/>
    </source>
</evidence>
<evidence type="ECO:0000256" key="2">
    <source>
        <dbReference type="RuleBase" id="RU363072"/>
    </source>
</evidence>
<accession>A0A2N7X7A6</accession>
<dbReference type="PANTHER" id="PTHR37944:SF1">
    <property type="entry name" value="PORIN B"/>
    <property type="match status" value="1"/>
</dbReference>
<dbReference type="Proteomes" id="UP000235777">
    <property type="component" value="Unassembled WGS sequence"/>
</dbReference>
<dbReference type="STRING" id="863227.GCA_000373005_01551"/>
<dbReference type="InterPro" id="IPR038673">
    <property type="entry name" value="OprB_sf"/>
</dbReference>
<feature type="region of interest" description="Disordered" evidence="3">
    <location>
        <begin position="37"/>
        <end position="56"/>
    </location>
</feature>
<dbReference type="EMBL" id="PNYC01000004">
    <property type="protein sequence ID" value="PMS37461.1"/>
    <property type="molecule type" value="Genomic_DNA"/>
</dbReference>
<dbReference type="InterPro" id="IPR007049">
    <property type="entry name" value="Carb-sel_porin_OprB"/>
</dbReference>
<proteinExistence type="inferred from homology"/>
<evidence type="ECO:0000313" key="5">
    <source>
        <dbReference type="Proteomes" id="UP000235777"/>
    </source>
</evidence>
<feature type="region of interest" description="Disordered" evidence="3">
    <location>
        <begin position="1"/>
        <end position="22"/>
    </location>
</feature>
<organism evidence="4 5">
    <name type="scientific">Trinickia symbiotica</name>
    <dbReference type="NCBI Taxonomy" id="863227"/>
    <lineage>
        <taxon>Bacteria</taxon>
        <taxon>Pseudomonadati</taxon>
        <taxon>Pseudomonadota</taxon>
        <taxon>Betaproteobacteria</taxon>
        <taxon>Burkholderiales</taxon>
        <taxon>Burkholderiaceae</taxon>
        <taxon>Trinickia</taxon>
    </lineage>
</organism>
<dbReference type="GO" id="GO:0016020">
    <property type="term" value="C:membrane"/>
    <property type="evidence" value="ECO:0007669"/>
    <property type="project" value="InterPro"/>
</dbReference>
<dbReference type="Gene3D" id="2.40.160.180">
    <property type="entry name" value="Carbohydrate-selective porin OprB"/>
    <property type="match status" value="1"/>
</dbReference>
<dbReference type="GO" id="GO:0008643">
    <property type="term" value="P:carbohydrate transport"/>
    <property type="evidence" value="ECO:0007669"/>
    <property type="project" value="InterPro"/>
</dbReference>
<dbReference type="InterPro" id="IPR052932">
    <property type="entry name" value="OprB_Porin"/>
</dbReference>
<dbReference type="GO" id="GO:0015288">
    <property type="term" value="F:porin activity"/>
    <property type="evidence" value="ECO:0007669"/>
    <property type="project" value="InterPro"/>
</dbReference>
<comment type="caution">
    <text evidence="4">The sequence shown here is derived from an EMBL/GenBank/DDBJ whole genome shotgun (WGS) entry which is preliminary data.</text>
</comment>
<sequence>MPAYAESTSEAARAETQSTAASAPVVAAASAPAEAAAPSAETAAAPASETPVAPPAATGLWERSNLLGDMGGLRTWLGNYGVTLNIQETSELFGNFTGGFKRGLAYDGATQFGLNVDMDKALGIKGGQFFVDALQIHGRGITASHLGALQSVSGVEAEATTRLWELWYQQSLGDKLDVKVGQQSLDQEFIVSQYSATFVNATFGWPVLPAADMPAGGPAYPLSSLGVRLRFKPTNSLTVLGGVFDGNPAPGTGDVQKLNASGTTFNLHNGALFIGELQYAINQPPAEGSASPQPSGLPGTYKIGFWYNNARFSDQHYDSAGVSLASPLSSGVPATHRGNWSVYAVADQMVWRPSPDSPRSLGVFTRAMGAPGDRNVVNFNVDAGVVLKAPFKGRDNDSVGLAVGYANIGASASALDRDTAALTTPGYPVRSAETVVEATYQYQVAPWWLLQAEFQYFFRPGGGIPNPSEGGARIGNEAVVGLRTVVTF</sequence>